<proteinExistence type="predicted"/>
<reference evidence="1 2" key="1">
    <citation type="submission" date="2020-08" db="EMBL/GenBank/DDBJ databases">
        <title>Amycolatopsis echigonensis JCM 21831.</title>
        <authorList>
            <person name="Tedsree N."/>
            <person name="Kuncharoen N."/>
            <person name="Likhitwitayawuid K."/>
            <person name="Tanasupawat S."/>
        </authorList>
    </citation>
    <scope>NUCLEOTIDE SEQUENCE [LARGE SCALE GENOMIC DNA]</scope>
    <source>
        <strain evidence="1 2">JCM 21831</strain>
    </source>
</reference>
<protein>
    <submittedName>
        <fullName evidence="1">Uncharacterized protein</fullName>
    </submittedName>
</protein>
<evidence type="ECO:0000313" key="1">
    <source>
        <dbReference type="EMBL" id="MBB2506016.1"/>
    </source>
</evidence>
<dbReference type="Proteomes" id="UP000550260">
    <property type="component" value="Unassembled WGS sequence"/>
</dbReference>
<comment type="caution">
    <text evidence="1">The sequence shown here is derived from an EMBL/GenBank/DDBJ whole genome shotgun (WGS) entry which is preliminary data.</text>
</comment>
<organism evidence="1 2">
    <name type="scientific">Amycolatopsis echigonensis</name>
    <dbReference type="NCBI Taxonomy" id="2576905"/>
    <lineage>
        <taxon>Bacteria</taxon>
        <taxon>Bacillati</taxon>
        <taxon>Actinomycetota</taxon>
        <taxon>Actinomycetes</taxon>
        <taxon>Pseudonocardiales</taxon>
        <taxon>Pseudonocardiaceae</taxon>
        <taxon>Amycolatopsis</taxon>
    </lineage>
</organism>
<gene>
    <name evidence="1" type="ORF">H5411_43760</name>
</gene>
<dbReference type="RefSeq" id="WP_183127581.1">
    <property type="nucleotide sequence ID" value="NZ_JACJHR010000135.1"/>
</dbReference>
<sequence>MADVHTKCADVGRHVCKTPTRRPWVHPAVEQRDHALARIDRARAMLVDELREAVWDMHITSLERVRDALADNAVP</sequence>
<dbReference type="EMBL" id="JACJHR010000135">
    <property type="protein sequence ID" value="MBB2506016.1"/>
    <property type="molecule type" value="Genomic_DNA"/>
</dbReference>
<dbReference type="AlphaFoldDB" id="A0A8E1W8U6"/>
<evidence type="ECO:0000313" key="2">
    <source>
        <dbReference type="Proteomes" id="UP000550260"/>
    </source>
</evidence>
<name>A0A8E1W8U6_9PSEU</name>
<accession>A0A8E1W8U6</accession>